<sequence length="125" mass="14011">MLALSWNVRGFGRREKWRAVRKSVYLLKLVMLFIQESKLGVFDNSVVRSLGGSLLTRGVGVKAEGSAGGLISLWNDDLFKVHSCISCKRCIILAGELTSLNKQVFFVMFMRPILKTKEDCRGILS</sequence>
<dbReference type="InterPro" id="IPR036691">
    <property type="entry name" value="Endo/exonu/phosph_ase_sf"/>
</dbReference>
<keyword evidence="2" id="KW-1185">Reference proteome</keyword>
<comment type="caution">
    <text evidence="1">The sequence shown here is derived from an EMBL/GenBank/DDBJ whole genome shotgun (WGS) entry which is preliminary data.</text>
</comment>
<proteinExistence type="predicted"/>
<dbReference type="EMBL" id="JANJYJ010000005">
    <property type="protein sequence ID" value="KAK3211975.1"/>
    <property type="molecule type" value="Genomic_DNA"/>
</dbReference>
<organism evidence="1 2">
    <name type="scientific">Dipteronia sinensis</name>
    <dbReference type="NCBI Taxonomy" id="43782"/>
    <lineage>
        <taxon>Eukaryota</taxon>
        <taxon>Viridiplantae</taxon>
        <taxon>Streptophyta</taxon>
        <taxon>Embryophyta</taxon>
        <taxon>Tracheophyta</taxon>
        <taxon>Spermatophyta</taxon>
        <taxon>Magnoliopsida</taxon>
        <taxon>eudicotyledons</taxon>
        <taxon>Gunneridae</taxon>
        <taxon>Pentapetalae</taxon>
        <taxon>rosids</taxon>
        <taxon>malvids</taxon>
        <taxon>Sapindales</taxon>
        <taxon>Sapindaceae</taxon>
        <taxon>Hippocastanoideae</taxon>
        <taxon>Acereae</taxon>
        <taxon>Dipteronia</taxon>
    </lineage>
</organism>
<name>A0AAE0AEZ5_9ROSI</name>
<evidence type="ECO:0000313" key="1">
    <source>
        <dbReference type="EMBL" id="KAK3211975.1"/>
    </source>
</evidence>
<gene>
    <name evidence="1" type="ORF">Dsin_016681</name>
</gene>
<reference evidence="1" key="1">
    <citation type="journal article" date="2023" name="Plant J.">
        <title>Genome sequences and population genomics provide insights into the demographic history, inbreeding, and mutation load of two 'living fossil' tree species of Dipteronia.</title>
        <authorList>
            <person name="Feng Y."/>
            <person name="Comes H.P."/>
            <person name="Chen J."/>
            <person name="Zhu S."/>
            <person name="Lu R."/>
            <person name="Zhang X."/>
            <person name="Li P."/>
            <person name="Qiu J."/>
            <person name="Olsen K.M."/>
            <person name="Qiu Y."/>
        </authorList>
    </citation>
    <scope>NUCLEOTIDE SEQUENCE</scope>
    <source>
        <strain evidence="1">NBL</strain>
    </source>
</reference>
<dbReference type="Gene3D" id="3.60.10.10">
    <property type="entry name" value="Endonuclease/exonuclease/phosphatase"/>
    <property type="match status" value="1"/>
</dbReference>
<dbReference type="AlphaFoldDB" id="A0AAE0AEZ5"/>
<protein>
    <submittedName>
        <fullName evidence="1">Uncharacterized protein</fullName>
    </submittedName>
</protein>
<accession>A0AAE0AEZ5</accession>
<dbReference type="Proteomes" id="UP001281410">
    <property type="component" value="Unassembled WGS sequence"/>
</dbReference>
<evidence type="ECO:0000313" key="2">
    <source>
        <dbReference type="Proteomes" id="UP001281410"/>
    </source>
</evidence>